<dbReference type="InterPro" id="IPR036188">
    <property type="entry name" value="FAD/NAD-bd_sf"/>
</dbReference>
<dbReference type="InterPro" id="IPR009051">
    <property type="entry name" value="Helical_ferredxn"/>
</dbReference>
<dbReference type="InterPro" id="IPR023753">
    <property type="entry name" value="FAD/NAD-binding_dom"/>
</dbReference>
<dbReference type="Gene3D" id="1.10.1060.10">
    <property type="entry name" value="Alpha-helical ferredoxin"/>
    <property type="match status" value="1"/>
</dbReference>
<feature type="domain" description="FAD/NAD(P)-binding" evidence="5">
    <location>
        <begin position="153"/>
        <end position="476"/>
    </location>
</feature>
<dbReference type="InterPro" id="IPR051394">
    <property type="entry name" value="Glutamate_Synthase"/>
</dbReference>
<dbReference type="NCBIfam" id="TIGR01317">
    <property type="entry name" value="GOGAT_sm_gam"/>
    <property type="match status" value="1"/>
</dbReference>
<comment type="pathway">
    <text evidence="4">Amino-acid biosynthesis.</text>
</comment>
<dbReference type="AlphaFoldDB" id="A0AA96YB88"/>
<dbReference type="PANTHER" id="PTHR43100">
    <property type="entry name" value="GLUTAMATE SYNTHASE [NADPH] SMALL CHAIN"/>
    <property type="match status" value="1"/>
</dbReference>
<dbReference type="EMBL" id="CP053540">
    <property type="protein sequence ID" value="WOB44483.1"/>
    <property type="molecule type" value="Genomic_DNA"/>
</dbReference>
<keyword evidence="2 7" id="KW-0560">Oxidoreductase</keyword>
<dbReference type="SUPFAM" id="SSF46548">
    <property type="entry name" value="alpha-helical ferredoxin"/>
    <property type="match status" value="1"/>
</dbReference>
<name>A0AA96YB88_9CYAN</name>
<dbReference type="InterPro" id="IPR028261">
    <property type="entry name" value="DPD_II"/>
</dbReference>
<evidence type="ECO:0000256" key="1">
    <source>
        <dbReference type="ARBA" id="ARBA00022605"/>
    </source>
</evidence>
<dbReference type="RefSeq" id="WP_316787552.1">
    <property type="nucleotide sequence ID" value="NZ_CP053540.1"/>
</dbReference>
<dbReference type="EC" id="1.4.1.-" evidence="7"/>
<evidence type="ECO:0000256" key="2">
    <source>
        <dbReference type="ARBA" id="ARBA00023002"/>
    </source>
</evidence>
<dbReference type="Gene3D" id="3.50.50.60">
    <property type="entry name" value="FAD/NAD(P)-binding domain"/>
    <property type="match status" value="2"/>
</dbReference>
<dbReference type="GO" id="GO:0006537">
    <property type="term" value="P:glutamate biosynthetic process"/>
    <property type="evidence" value="ECO:0007669"/>
    <property type="project" value="UniProtKB-KW"/>
</dbReference>
<evidence type="ECO:0000256" key="3">
    <source>
        <dbReference type="ARBA" id="ARBA00023164"/>
    </source>
</evidence>
<evidence type="ECO:0000313" key="7">
    <source>
        <dbReference type="EMBL" id="WOB44483.1"/>
    </source>
</evidence>
<dbReference type="InterPro" id="IPR006005">
    <property type="entry name" value="Glut_synth_ssu1"/>
</dbReference>
<gene>
    <name evidence="7" type="primary">gltD</name>
    <name evidence="7" type="ORF">HNI00_15980</name>
</gene>
<keyword evidence="3" id="KW-0314">Glutamate biosynthesis</keyword>
<keyword evidence="1" id="KW-0028">Amino-acid biosynthesis</keyword>
<evidence type="ECO:0000259" key="6">
    <source>
        <dbReference type="Pfam" id="PF14691"/>
    </source>
</evidence>
<protein>
    <submittedName>
        <fullName evidence="7">Glutamate synthase small subunit</fullName>
        <ecNumber evidence="7">1.4.1.-</ecNumber>
    </submittedName>
</protein>
<accession>A0AA96YB88</accession>
<dbReference type="KEGG" id="tog:HNI00_15980"/>
<dbReference type="GO" id="GO:0016639">
    <property type="term" value="F:oxidoreductase activity, acting on the CH-NH2 group of donors, NAD or NADP as acceptor"/>
    <property type="evidence" value="ECO:0007669"/>
    <property type="project" value="InterPro"/>
</dbReference>
<feature type="domain" description="Dihydroprymidine dehydrogenase" evidence="6">
    <location>
        <begin position="23"/>
        <end position="140"/>
    </location>
</feature>
<dbReference type="PRINTS" id="PR00419">
    <property type="entry name" value="ADXRDTASE"/>
</dbReference>
<evidence type="ECO:0000259" key="5">
    <source>
        <dbReference type="Pfam" id="PF07992"/>
    </source>
</evidence>
<proteinExistence type="predicted"/>
<sequence>MGKPTGFIEFLREAPTEREPGDRIRDWNEFHNPMPEERLRTQGARCMDCGIPFCHTGMLVSGMASGCPINNLIPEWNDLVYRGLWREALDRLHKTNNFPEFTGRVCPAPCEGSCVLGINNPPVTIKNIEYSIIEKGWEEGWITPKPPAHRTGKKVAIVGSGPAGLAAADQLNRAGHWVTVFERADRPGGLLMYGIPNMKLDKEKIVRRRLDLLEAEGIEFVCNTEIGKDLPAEALLKDYDAVLLCTGATKPRDLPIEGRNLNGIHFAMEFLTENTRAVLDKQPGKDYISAAGKDVVIIGGGDTGTDCVGTSIRHGCNSLVQLEIMPKPPQERAANNPWPEWPKVYKMDYGQEEAAAMFGADPRTYLTTTTKFEGDENGNVKAIHITQVEWTKNDKGQFIPQPIPGTEKVLPAQLVLLAMGFLGPEQPLLDSLGIERDPRSNIKAAHGQFTTSIPGVFAAGDCRRGQSLIVWAINEGRGAARECDRYLMGSTDLP</sequence>
<organism evidence="7">
    <name type="scientific">Thermoleptolyngbya oregonensis NK1-22</name>
    <dbReference type="NCBI Taxonomy" id="2547457"/>
    <lineage>
        <taxon>Bacteria</taxon>
        <taxon>Bacillati</taxon>
        <taxon>Cyanobacteriota</taxon>
        <taxon>Cyanophyceae</taxon>
        <taxon>Oculatellales</taxon>
        <taxon>Oculatellaceae</taxon>
        <taxon>Thermoleptolyngbya</taxon>
    </lineage>
</organism>
<evidence type="ECO:0000256" key="4">
    <source>
        <dbReference type="ARBA" id="ARBA00029440"/>
    </source>
</evidence>
<dbReference type="FunFam" id="3.40.50.720:FF:000113">
    <property type="entry name" value="Glutamate synthase [NADH], amyloplastic"/>
    <property type="match status" value="1"/>
</dbReference>
<dbReference type="SUPFAM" id="SSF51971">
    <property type="entry name" value="Nucleotide-binding domain"/>
    <property type="match status" value="1"/>
</dbReference>
<dbReference type="Pfam" id="PF14691">
    <property type="entry name" value="Fer4_20"/>
    <property type="match status" value="1"/>
</dbReference>
<dbReference type="PANTHER" id="PTHR43100:SF1">
    <property type="entry name" value="GLUTAMATE SYNTHASE [NADPH] SMALL CHAIN"/>
    <property type="match status" value="1"/>
</dbReference>
<reference evidence="7" key="1">
    <citation type="submission" date="2020-05" db="EMBL/GenBank/DDBJ databases">
        <authorList>
            <person name="Zhu T."/>
            <person name="Keshari N."/>
            <person name="Lu X."/>
        </authorList>
    </citation>
    <scope>NUCLEOTIDE SEQUENCE</scope>
    <source>
        <strain evidence="7">NK1-22</strain>
    </source>
</reference>
<dbReference type="GO" id="GO:0051536">
    <property type="term" value="F:iron-sulfur cluster binding"/>
    <property type="evidence" value="ECO:0007669"/>
    <property type="project" value="InterPro"/>
</dbReference>
<dbReference type="Pfam" id="PF07992">
    <property type="entry name" value="Pyr_redox_2"/>
    <property type="match status" value="1"/>
</dbReference>